<organism evidence="3 4">
    <name type="scientific">Iamia majanohamensis</name>
    <dbReference type="NCBI Taxonomy" id="467976"/>
    <lineage>
        <taxon>Bacteria</taxon>
        <taxon>Bacillati</taxon>
        <taxon>Actinomycetota</taxon>
        <taxon>Acidimicrobiia</taxon>
        <taxon>Acidimicrobiales</taxon>
        <taxon>Iamiaceae</taxon>
        <taxon>Iamia</taxon>
    </lineage>
</organism>
<comment type="function">
    <text evidence="2">Catalyzes the condensation of isopentenyl diphosphate (IPP) with allylic pyrophosphates generating different type of terpenoids.</text>
</comment>
<dbReference type="GO" id="GO:0005829">
    <property type="term" value="C:cytosol"/>
    <property type="evidence" value="ECO:0007669"/>
    <property type="project" value="TreeGrafter"/>
</dbReference>
<dbReference type="KEGG" id="ima:PO878_07475"/>
<sequence>MRIIEADQVADVRAGEVPAHVGVIMDGNGRWAQMRTLTRSEGHAAAEDAVVATVDACLDLGVRWLSAYAFSTENWTREVEEIAFLMRFDEWLLRKERRDELNEKGVQIRFLGRLDDPRIPEDSRDWLVETAALTEHNTRMVLGIAFNYGGRAEIVDAVRALVAQGVAPEEVTEERLAAELYAPDMPDMDLVVRTSSEHRTSNFFPWQATYAELVFLDTLWPDFREGHLYSAVAEYQARRRRMGAASAAAGADRRA</sequence>
<dbReference type="EMBL" id="CP116942">
    <property type="protein sequence ID" value="WCO68567.1"/>
    <property type="molecule type" value="Genomic_DNA"/>
</dbReference>
<name>A0AAE9YHG3_9ACTN</name>
<feature type="binding site" evidence="2">
    <location>
        <position position="77"/>
    </location>
    <ligand>
        <name>substrate</name>
    </ligand>
</feature>
<feature type="active site" description="Proton acceptor" evidence="2">
    <location>
        <position position="74"/>
    </location>
</feature>
<dbReference type="GO" id="GO:0008834">
    <property type="term" value="F:ditrans,polycis-undecaprenyl-diphosphate synthase [(2E,6E)-farnesyl-diphosphate specific] activity"/>
    <property type="evidence" value="ECO:0007669"/>
    <property type="project" value="TreeGrafter"/>
</dbReference>
<dbReference type="PANTHER" id="PTHR10291:SF0">
    <property type="entry name" value="DEHYDRODOLICHYL DIPHOSPHATE SYNTHASE 2"/>
    <property type="match status" value="1"/>
</dbReference>
<feature type="binding site" evidence="2">
    <location>
        <begin position="199"/>
        <end position="201"/>
    </location>
    <ligand>
        <name>substrate</name>
    </ligand>
</feature>
<accession>A0AAE9YHG3</accession>
<feature type="binding site" evidence="2">
    <location>
        <position position="193"/>
    </location>
    <ligand>
        <name>substrate</name>
    </ligand>
</feature>
<dbReference type="Pfam" id="PF01255">
    <property type="entry name" value="Prenyltransf"/>
    <property type="match status" value="1"/>
</dbReference>
<feature type="binding site" evidence="2">
    <location>
        <position position="75"/>
    </location>
    <ligand>
        <name>substrate</name>
    </ligand>
</feature>
<reference evidence="3" key="1">
    <citation type="submission" date="2023-01" db="EMBL/GenBank/DDBJ databases">
        <title>The diversity of Class Acidimicrobiia in South China Sea sediment environments and the proposal of Iamia marina sp. nov., a novel species of the genus Iamia.</title>
        <authorList>
            <person name="He Y."/>
            <person name="Tian X."/>
        </authorList>
    </citation>
    <scope>NUCLEOTIDE SEQUENCE</scope>
    <source>
        <strain evidence="3">DSM 19957</strain>
    </source>
</reference>
<dbReference type="CDD" id="cd00475">
    <property type="entry name" value="Cis_IPPS"/>
    <property type="match status" value="1"/>
</dbReference>
<dbReference type="SUPFAM" id="SSF64005">
    <property type="entry name" value="Undecaprenyl diphosphate synthase"/>
    <property type="match status" value="1"/>
</dbReference>
<feature type="active site" evidence="2">
    <location>
        <position position="26"/>
    </location>
</feature>
<dbReference type="InterPro" id="IPR001441">
    <property type="entry name" value="UPP_synth-like"/>
</dbReference>
<dbReference type="GO" id="GO:0033850">
    <property type="term" value="F:Z-farnesyl diphosphate synthase activity"/>
    <property type="evidence" value="ECO:0007669"/>
    <property type="project" value="TreeGrafter"/>
</dbReference>
<feature type="binding site" evidence="2">
    <location>
        <position position="31"/>
    </location>
    <ligand>
        <name>substrate</name>
    </ligand>
</feature>
<feature type="binding site" evidence="2">
    <location>
        <begin position="27"/>
        <end position="30"/>
    </location>
    <ligand>
        <name>substrate</name>
    </ligand>
</feature>
<feature type="binding site" evidence="2">
    <location>
        <position position="26"/>
    </location>
    <ligand>
        <name>Mg(2+)</name>
        <dbReference type="ChEBI" id="CHEBI:18420"/>
    </ligand>
</feature>
<dbReference type="GO" id="GO:0030145">
    <property type="term" value="F:manganese ion binding"/>
    <property type="evidence" value="ECO:0007669"/>
    <property type="project" value="TreeGrafter"/>
</dbReference>
<dbReference type="EC" id="2.5.1.-" evidence="2"/>
<keyword evidence="2" id="KW-0479">Metal-binding</keyword>
<keyword evidence="1 2" id="KW-0808">Transferase</keyword>
<dbReference type="GO" id="GO:0005886">
    <property type="term" value="C:plasma membrane"/>
    <property type="evidence" value="ECO:0007669"/>
    <property type="project" value="TreeGrafter"/>
</dbReference>
<dbReference type="NCBIfam" id="TIGR00055">
    <property type="entry name" value="uppS"/>
    <property type="match status" value="1"/>
</dbReference>
<proteinExistence type="inferred from homology"/>
<keyword evidence="4" id="KW-1185">Reference proteome</keyword>
<dbReference type="GO" id="GO:0000287">
    <property type="term" value="F:magnesium ion binding"/>
    <property type="evidence" value="ECO:0007669"/>
    <property type="project" value="UniProtKB-UniRule"/>
</dbReference>
<dbReference type="HAMAP" id="MF_01139">
    <property type="entry name" value="ISPT"/>
    <property type="match status" value="1"/>
</dbReference>
<comment type="similarity">
    <text evidence="2">Belongs to the UPP synthase family.</text>
</comment>
<dbReference type="PANTHER" id="PTHR10291">
    <property type="entry name" value="DEHYDRODOLICHYL DIPHOSPHATE SYNTHASE FAMILY MEMBER"/>
    <property type="match status" value="1"/>
</dbReference>
<evidence type="ECO:0000256" key="2">
    <source>
        <dbReference type="HAMAP-Rule" id="MF_01139"/>
    </source>
</evidence>
<dbReference type="GO" id="GO:0016094">
    <property type="term" value="P:polyprenol biosynthetic process"/>
    <property type="evidence" value="ECO:0007669"/>
    <property type="project" value="TreeGrafter"/>
</dbReference>
<feature type="binding site" evidence="2">
    <location>
        <position position="43"/>
    </location>
    <ligand>
        <name>substrate</name>
    </ligand>
</feature>
<evidence type="ECO:0000313" key="4">
    <source>
        <dbReference type="Proteomes" id="UP001216390"/>
    </source>
</evidence>
<keyword evidence="2" id="KW-0460">Magnesium</keyword>
<dbReference type="InterPro" id="IPR036424">
    <property type="entry name" value="UPP_synth-like_sf"/>
</dbReference>
<evidence type="ECO:0000313" key="3">
    <source>
        <dbReference type="EMBL" id="WCO68567.1"/>
    </source>
</evidence>
<feature type="binding site" evidence="2">
    <location>
        <position position="212"/>
    </location>
    <ligand>
        <name>Mg(2+)</name>
        <dbReference type="ChEBI" id="CHEBI:18420"/>
    </ligand>
</feature>
<evidence type="ECO:0000256" key="1">
    <source>
        <dbReference type="ARBA" id="ARBA00022679"/>
    </source>
</evidence>
<comment type="subunit">
    <text evidence="2">Homodimer.</text>
</comment>
<dbReference type="Gene3D" id="3.40.1180.10">
    <property type="entry name" value="Decaprenyl diphosphate synthase-like"/>
    <property type="match status" value="1"/>
</dbReference>
<gene>
    <name evidence="3" type="primary">uppS</name>
    <name evidence="3" type="ORF">PO878_07475</name>
</gene>
<dbReference type="AlphaFoldDB" id="A0AAE9YHG3"/>
<feature type="binding site" evidence="2">
    <location>
        <begin position="71"/>
        <end position="73"/>
    </location>
    <ligand>
        <name>substrate</name>
    </ligand>
</feature>
<feature type="binding site" evidence="2">
    <location>
        <position position="39"/>
    </location>
    <ligand>
        <name>substrate</name>
    </ligand>
</feature>
<dbReference type="Proteomes" id="UP001216390">
    <property type="component" value="Chromosome"/>
</dbReference>
<comment type="cofactor">
    <cofactor evidence="2">
        <name>Mg(2+)</name>
        <dbReference type="ChEBI" id="CHEBI:18420"/>
    </cofactor>
    <text evidence="2">Binds 2 magnesium ions per subunit.</text>
</comment>
<protein>
    <recommendedName>
        <fullName evidence="2">Isoprenyl transferase</fullName>
        <ecNumber evidence="2">2.5.1.-</ecNumber>
    </recommendedName>
</protein>